<reference evidence="2" key="1">
    <citation type="submission" date="2021-10" db="EMBL/GenBank/DDBJ databases">
        <title>Melipona bicolor Genome sequencing and assembly.</title>
        <authorList>
            <person name="Araujo N.S."/>
            <person name="Arias M.C."/>
        </authorList>
    </citation>
    <scope>NUCLEOTIDE SEQUENCE</scope>
    <source>
        <strain evidence="2">USP_2M_L1-L4_2017</strain>
        <tissue evidence="2">Whole body</tissue>
    </source>
</reference>
<proteinExistence type="predicted"/>
<evidence type="ECO:0000313" key="3">
    <source>
        <dbReference type="Proteomes" id="UP001177670"/>
    </source>
</evidence>
<feature type="compositionally biased region" description="Polar residues" evidence="1">
    <location>
        <begin position="125"/>
        <end position="143"/>
    </location>
</feature>
<keyword evidence="3" id="KW-1185">Reference proteome</keyword>
<dbReference type="EMBL" id="JAHYIQ010000005">
    <property type="protein sequence ID" value="KAK1132085.1"/>
    <property type="molecule type" value="Genomic_DNA"/>
</dbReference>
<sequence length="262" mass="29690">MYTVFSPGGKDCVGVERGSQIVAVFDTIGNGAVLDEDGATRSVFEKNLAGIFNYCRARSTPSVQVSNCFCRLSYNQIGGIYRDNPTGVPLTWKWDICQGQESKIKIAYTEKRTVHLERLLNQPTSPSILKNSGSVKASTSPVSPRNKEKKVEKLKPVVQEYDYDDDDDDEEEVESGIELGTILNLNEKVGSYFVDTSLKYEMLKCKFENLLPSRLSLDSSMHDIAEKLQRVRKSARQREFMMAKYRPFLRAWKMSGTKCRPR</sequence>
<evidence type="ECO:0000313" key="2">
    <source>
        <dbReference type="EMBL" id="KAK1132085.1"/>
    </source>
</evidence>
<accession>A0AA40G6Q2</accession>
<evidence type="ECO:0000256" key="1">
    <source>
        <dbReference type="SAM" id="MobiDB-lite"/>
    </source>
</evidence>
<dbReference type="Proteomes" id="UP001177670">
    <property type="component" value="Unassembled WGS sequence"/>
</dbReference>
<gene>
    <name evidence="2" type="ORF">K0M31_016223</name>
</gene>
<dbReference type="AlphaFoldDB" id="A0AA40G6Q2"/>
<organism evidence="2 3">
    <name type="scientific">Melipona bicolor</name>
    <dbReference type="NCBI Taxonomy" id="60889"/>
    <lineage>
        <taxon>Eukaryota</taxon>
        <taxon>Metazoa</taxon>
        <taxon>Ecdysozoa</taxon>
        <taxon>Arthropoda</taxon>
        <taxon>Hexapoda</taxon>
        <taxon>Insecta</taxon>
        <taxon>Pterygota</taxon>
        <taxon>Neoptera</taxon>
        <taxon>Endopterygota</taxon>
        <taxon>Hymenoptera</taxon>
        <taxon>Apocrita</taxon>
        <taxon>Aculeata</taxon>
        <taxon>Apoidea</taxon>
        <taxon>Anthophila</taxon>
        <taxon>Apidae</taxon>
        <taxon>Melipona</taxon>
    </lineage>
</organism>
<feature type="region of interest" description="Disordered" evidence="1">
    <location>
        <begin position="125"/>
        <end position="151"/>
    </location>
</feature>
<name>A0AA40G6Q2_9HYME</name>
<protein>
    <submittedName>
        <fullName evidence="2">Uncharacterized protein</fullName>
    </submittedName>
</protein>
<comment type="caution">
    <text evidence="2">The sequence shown here is derived from an EMBL/GenBank/DDBJ whole genome shotgun (WGS) entry which is preliminary data.</text>
</comment>